<dbReference type="PROSITE" id="PS51819">
    <property type="entry name" value="VOC"/>
    <property type="match status" value="1"/>
</dbReference>
<reference evidence="2 3" key="1">
    <citation type="submission" date="2017-03" db="EMBL/GenBank/DDBJ databases">
        <title>Genome sequencing of Shewanella japonica KCTC 22435.</title>
        <authorList>
            <person name="Kim K.M."/>
        </authorList>
    </citation>
    <scope>NUCLEOTIDE SEQUENCE [LARGE SCALE GENOMIC DNA]</scope>
    <source>
        <strain evidence="2 3">KCTC 22435</strain>
    </source>
</reference>
<evidence type="ECO:0000313" key="2">
    <source>
        <dbReference type="EMBL" id="ARD22635.1"/>
    </source>
</evidence>
<dbReference type="InterPro" id="IPR004360">
    <property type="entry name" value="Glyas_Fos-R_dOase_dom"/>
</dbReference>
<dbReference type="EMBL" id="CP020472">
    <property type="protein sequence ID" value="ARD22635.1"/>
    <property type="molecule type" value="Genomic_DNA"/>
</dbReference>
<dbReference type="Proteomes" id="UP000191820">
    <property type="component" value="Chromosome"/>
</dbReference>
<name>A0ABN4YI84_9GAMM</name>
<evidence type="ECO:0000259" key="1">
    <source>
        <dbReference type="PROSITE" id="PS51819"/>
    </source>
</evidence>
<dbReference type="Pfam" id="PF00903">
    <property type="entry name" value="Glyoxalase"/>
    <property type="match status" value="1"/>
</dbReference>
<protein>
    <submittedName>
        <fullName evidence="2">Glyoxalase</fullName>
    </submittedName>
</protein>
<organism evidence="2 3">
    <name type="scientific">Shewanella japonica</name>
    <dbReference type="NCBI Taxonomy" id="93973"/>
    <lineage>
        <taxon>Bacteria</taxon>
        <taxon>Pseudomonadati</taxon>
        <taxon>Pseudomonadota</taxon>
        <taxon>Gammaproteobacteria</taxon>
        <taxon>Alteromonadales</taxon>
        <taxon>Shewanellaceae</taxon>
        <taxon>Shewanella</taxon>
    </lineage>
</organism>
<feature type="domain" description="VOC" evidence="1">
    <location>
        <begin position="2"/>
        <end position="126"/>
    </location>
</feature>
<dbReference type="RefSeq" id="WP_055023276.1">
    <property type="nucleotide sequence ID" value="NZ_CANMJJ010000001.1"/>
</dbReference>
<proteinExistence type="predicted"/>
<sequence>MRLEHLNLVVNDLTETLAFYQAAFPHWTVRGGGEGEWHGVQRKWIHFGDDNNYLSLNDNGKGTMRPIEGYDLGLAHFAYEVSDLEGLRNRMEKAGFEIAIVGGKDANYDSVYYNDPNGYEVEFVQYTTDIPSERNQY</sequence>
<dbReference type="InterPro" id="IPR037523">
    <property type="entry name" value="VOC_core"/>
</dbReference>
<dbReference type="SUPFAM" id="SSF54593">
    <property type="entry name" value="Glyoxalase/Bleomycin resistance protein/Dihydroxybiphenyl dioxygenase"/>
    <property type="match status" value="1"/>
</dbReference>
<dbReference type="Gene3D" id="3.10.180.10">
    <property type="entry name" value="2,3-Dihydroxybiphenyl 1,2-Dioxygenase, domain 1"/>
    <property type="match status" value="1"/>
</dbReference>
<dbReference type="CDD" id="cd06587">
    <property type="entry name" value="VOC"/>
    <property type="match status" value="1"/>
</dbReference>
<keyword evidence="3" id="KW-1185">Reference proteome</keyword>
<accession>A0ABN4YI84</accession>
<evidence type="ECO:0000313" key="3">
    <source>
        <dbReference type="Proteomes" id="UP000191820"/>
    </source>
</evidence>
<dbReference type="InterPro" id="IPR029068">
    <property type="entry name" value="Glyas_Bleomycin-R_OHBP_Dase"/>
</dbReference>
<gene>
    <name evidence="2" type="ORF">SJ2017_2345</name>
</gene>